<evidence type="ECO:0000313" key="3">
    <source>
        <dbReference type="EMBL" id="QOV47534.1"/>
    </source>
</evidence>
<feature type="signal peptide" evidence="2">
    <location>
        <begin position="1"/>
        <end position="20"/>
    </location>
</feature>
<feature type="region of interest" description="Disordered" evidence="1">
    <location>
        <begin position="336"/>
        <end position="370"/>
    </location>
</feature>
<feature type="region of interest" description="Disordered" evidence="1">
    <location>
        <begin position="24"/>
        <end position="66"/>
    </location>
</feature>
<evidence type="ECO:0000256" key="2">
    <source>
        <dbReference type="SAM" id="SignalP"/>
    </source>
</evidence>
<evidence type="ECO:0008006" key="5">
    <source>
        <dbReference type="Google" id="ProtNLM"/>
    </source>
</evidence>
<keyword evidence="2" id="KW-0732">Signal</keyword>
<evidence type="ECO:0000256" key="1">
    <source>
        <dbReference type="SAM" id="MobiDB-lite"/>
    </source>
</evidence>
<reference evidence="3 4" key="1">
    <citation type="submission" date="2020-10" db="EMBL/GenBank/DDBJ databases">
        <title>Streptomyces chromofuscus complate genome analysis.</title>
        <authorList>
            <person name="Anwar N."/>
        </authorList>
    </citation>
    <scope>NUCLEOTIDE SEQUENCE [LARGE SCALE GENOMIC DNA]</scope>
    <source>
        <strain evidence="3 4">DSM 40273</strain>
    </source>
</reference>
<protein>
    <recommendedName>
        <fullName evidence="5">Large membrane protein</fullName>
    </recommendedName>
</protein>
<gene>
    <name evidence="3" type="ORF">IPT68_10155</name>
</gene>
<dbReference type="Proteomes" id="UP000594008">
    <property type="component" value="Chromosome"/>
</dbReference>
<evidence type="ECO:0000313" key="4">
    <source>
        <dbReference type="Proteomes" id="UP000594008"/>
    </source>
</evidence>
<proteinExistence type="predicted"/>
<accession>A0A7M2TH31</accession>
<dbReference type="EMBL" id="CP063374">
    <property type="protein sequence ID" value="QOV47534.1"/>
    <property type="molecule type" value="Genomic_DNA"/>
</dbReference>
<keyword evidence="4" id="KW-1185">Reference proteome</keyword>
<sequence length="462" mass="46951">MVASVAAAVLLVGGGGAWLAASAGGSGGGTGSGAPAGNGTPPPLTLDGYSSGAPNGIAPGEPDPNGVTYQADGALPDGPRSAAVHWPKGEVTEQDVVRLAQALGLTGTPVAAGQAWRIGDRDGQGPALTVNRQPPGTWTFHRYAPGTDNCQSVTVCSKTPSAGSDDPVGEETARKAAAPILKAVGQDSAKVDAGQVMGAQRVVNADPVVGGLPTYGRPTGVTVGAQGEVVAASGQLTTPVKGATYPVLSAERTLELMNAAQGPAPRPGIGGCADPVPLENDRPAAPCADTPATHERQRIAVEDAVFGLAAHSVEARPALVPSWLFEVRAPGARDSHTVPYPAIDPEYLSPAPSGQPSPRPSVPGDAPRTRDVRVEGYTAEGRELTVSFTGGVCADYEAEAVEGPGTVTVTVTERPWEDKVCILIAKVHHRTVHLDEPLGDRKVIGSDGKAVPLEKPGARLPR</sequence>
<dbReference type="KEGG" id="schf:IPT68_10155"/>
<dbReference type="AlphaFoldDB" id="A0A7M2TH31"/>
<name>A0A7M2TH31_STRCW</name>
<feature type="compositionally biased region" description="Gly residues" evidence="1">
    <location>
        <begin position="24"/>
        <end position="36"/>
    </location>
</feature>
<feature type="chain" id="PRO_5030983998" description="Large membrane protein" evidence="2">
    <location>
        <begin position="21"/>
        <end position="462"/>
    </location>
</feature>
<organism evidence="3 4">
    <name type="scientific">Streptomyces chromofuscus</name>
    <dbReference type="NCBI Taxonomy" id="42881"/>
    <lineage>
        <taxon>Bacteria</taxon>
        <taxon>Bacillati</taxon>
        <taxon>Actinomycetota</taxon>
        <taxon>Actinomycetes</taxon>
        <taxon>Kitasatosporales</taxon>
        <taxon>Streptomycetaceae</taxon>
        <taxon>Streptomyces</taxon>
    </lineage>
</organism>